<dbReference type="Proteomes" id="UP000008866">
    <property type="component" value="Unassembled WGS sequence"/>
</dbReference>
<name>D4ANQ4_ARTBC</name>
<protein>
    <submittedName>
        <fullName evidence="2">Uncharacterized protein</fullName>
    </submittedName>
</protein>
<feature type="compositionally biased region" description="Polar residues" evidence="1">
    <location>
        <begin position="1"/>
        <end position="18"/>
    </location>
</feature>
<accession>D4ANQ4</accession>
<dbReference type="GeneID" id="9526246"/>
<evidence type="ECO:0000313" key="2">
    <source>
        <dbReference type="EMBL" id="EFE34915.1"/>
    </source>
</evidence>
<dbReference type="HOGENOM" id="CLU_877080_0_0_1"/>
<reference evidence="3" key="1">
    <citation type="journal article" date="2011" name="Genome Biol.">
        <title>Comparative and functional genomics provide insights into the pathogenicity of dermatophytic fungi.</title>
        <authorList>
            <person name="Burmester A."/>
            <person name="Shelest E."/>
            <person name="Gloeckner G."/>
            <person name="Heddergott C."/>
            <person name="Schindler S."/>
            <person name="Staib P."/>
            <person name="Heidel A."/>
            <person name="Felder M."/>
            <person name="Petzold A."/>
            <person name="Szafranski K."/>
            <person name="Feuermann M."/>
            <person name="Pedruzzi I."/>
            <person name="Priebe S."/>
            <person name="Groth M."/>
            <person name="Winkler R."/>
            <person name="Li W."/>
            <person name="Kniemeyer O."/>
            <person name="Schroeckh V."/>
            <person name="Hertweck C."/>
            <person name="Hube B."/>
            <person name="White T.C."/>
            <person name="Platzer M."/>
            <person name="Guthke R."/>
            <person name="Heitman J."/>
            <person name="Woestemeyer J."/>
            <person name="Zipfel P.F."/>
            <person name="Monod M."/>
            <person name="Brakhage A.A."/>
        </authorList>
    </citation>
    <scope>NUCLEOTIDE SEQUENCE [LARGE SCALE GENOMIC DNA]</scope>
    <source>
        <strain evidence="3">ATCC MYA-4681 / CBS 112371</strain>
    </source>
</reference>
<evidence type="ECO:0000256" key="1">
    <source>
        <dbReference type="SAM" id="MobiDB-lite"/>
    </source>
</evidence>
<feature type="compositionally biased region" description="Acidic residues" evidence="1">
    <location>
        <begin position="145"/>
        <end position="158"/>
    </location>
</feature>
<dbReference type="KEGG" id="abe:ARB_05871"/>
<feature type="compositionally biased region" description="Polar residues" evidence="1">
    <location>
        <begin position="224"/>
        <end position="241"/>
    </location>
</feature>
<comment type="caution">
    <text evidence="2">The sequence shown here is derived from an EMBL/GenBank/DDBJ whole genome shotgun (WGS) entry which is preliminary data.</text>
</comment>
<dbReference type="EMBL" id="ABSU01000004">
    <property type="protein sequence ID" value="EFE34915.1"/>
    <property type="molecule type" value="Genomic_DNA"/>
</dbReference>
<dbReference type="AlphaFoldDB" id="D4ANQ4"/>
<feature type="compositionally biased region" description="Basic and acidic residues" evidence="1">
    <location>
        <begin position="178"/>
        <end position="187"/>
    </location>
</feature>
<gene>
    <name evidence="2" type="ORF">ARB_05871</name>
</gene>
<feature type="region of interest" description="Disordered" evidence="1">
    <location>
        <begin position="138"/>
        <end position="257"/>
    </location>
</feature>
<organism evidence="2 3">
    <name type="scientific">Arthroderma benhamiae (strain ATCC MYA-4681 / CBS 112371)</name>
    <name type="common">Trichophyton mentagrophytes</name>
    <dbReference type="NCBI Taxonomy" id="663331"/>
    <lineage>
        <taxon>Eukaryota</taxon>
        <taxon>Fungi</taxon>
        <taxon>Dikarya</taxon>
        <taxon>Ascomycota</taxon>
        <taxon>Pezizomycotina</taxon>
        <taxon>Eurotiomycetes</taxon>
        <taxon>Eurotiomycetidae</taxon>
        <taxon>Onygenales</taxon>
        <taxon>Arthrodermataceae</taxon>
        <taxon>Trichophyton</taxon>
    </lineage>
</organism>
<dbReference type="eggNOG" id="ENOG502QPI7">
    <property type="taxonomic scope" value="Eukaryota"/>
</dbReference>
<dbReference type="RefSeq" id="XP_003015560.1">
    <property type="nucleotide sequence ID" value="XM_003015514.1"/>
</dbReference>
<proteinExistence type="predicted"/>
<sequence>MVDQTETTAGSSSSQSVPYLSATEAVDDITKQEDLVMNEELPHTAETREDSPLSLFGPFAQPTSGLLSTPLTSSPYPEEEHISEDVPEITGSLAHIPDPYPLIGISAHLTLYSNGHSFYHDRDMDEQEDVEELLDHPAPFVPESANDDTDDGWQEDQWMEPPDGNGSLIEITELSGFELDRLPHDRVGTGPGSISTNSEKDSNDATEGFYPSDDEDSCRDTESICGNVSSLPSTQQEQLSTNNDISNNPNNTAIGPITPPVEQAEFPPIELLQFALPDPGDHYFDPSGVDSDMADISMHTEILNQVFACNLAAVWPV</sequence>
<feature type="compositionally biased region" description="Low complexity" evidence="1">
    <location>
        <begin position="242"/>
        <end position="251"/>
    </location>
</feature>
<evidence type="ECO:0000313" key="3">
    <source>
        <dbReference type="Proteomes" id="UP000008866"/>
    </source>
</evidence>
<feature type="region of interest" description="Disordered" evidence="1">
    <location>
        <begin position="1"/>
        <end position="25"/>
    </location>
</feature>
<keyword evidence="3" id="KW-1185">Reference proteome</keyword>